<gene>
    <name evidence="7" type="ORF">KTAU_21260</name>
</gene>
<keyword evidence="1" id="KW-0677">Repeat</keyword>
<evidence type="ECO:0000256" key="4">
    <source>
        <dbReference type="SAM" id="Coils"/>
    </source>
</evidence>
<dbReference type="InterPro" id="IPR032524">
    <property type="entry name" value="ABC_tran_C"/>
</dbReference>
<evidence type="ECO:0000256" key="3">
    <source>
        <dbReference type="ARBA" id="ARBA00022840"/>
    </source>
</evidence>
<proteinExistence type="predicted"/>
<feature type="coiled-coil region" evidence="4">
    <location>
        <begin position="249"/>
        <end position="276"/>
    </location>
</feature>
<sequence length="670" mass="76156">MPLISVNGLGKVYGAEYLFADVTFQINERDRLGLVGPNGAGKSTLLKLLAGCEEPDEGTILIARGTRIGYLSQTLDLQPQRTLREELLAVFDYLRSWEQELQTLAVAIASASERGDTRQREQLLQRYAELQLRFEHAGGYTYEQRVQQVLDGLGFSRELHDMPIAQLSGGQQRRAALARLLLQEPDVLLLDEPTNHLDLEALEWLEDYLQEWKGALVVVEHDRYFLDKIVARILELAFGRVEEYPGNYSKYLQLRAERFERRLQEYEEQQEFIQRTEEFIRRYKAGQRSRQARGREKLLSRLERLNRPQQLQELRFELKPSVESGRVVLSTHGLVVGYRQPGHEPRPLVHMPDLEIIRGERIGLLGPNGAGKTSLLRTLIGQLPPLRGRVVLGHNVRVGYYSQTHEGLDPTRTVLDEIRDAAALSEESARALLARFLFEGDDVFKTLGSLSGGERSRVVLAKLTLQGPNFLVLDEPTNHLDLPSRQFLEEVLATFSGTLLFVSHDRYFIDRLASKVWVIVEGTLRAYEGNYSDYRLHLQRERGRLLAGEGQEENAGTASRSRQAARPETMLTEVGIDHAGGGRHPGRERRSRRVGQPRPRSLAEVEQAIEQREQRARTLEEALNEAAGRGDVAELQRLTSDYEATRAELEQLLAEWEQLAASQEQTEAPR</sequence>
<dbReference type="PROSITE" id="PS00211">
    <property type="entry name" value="ABC_TRANSPORTER_1"/>
    <property type="match status" value="2"/>
</dbReference>
<dbReference type="Pfam" id="PF16326">
    <property type="entry name" value="ABC_tran_CTD"/>
    <property type="match status" value="1"/>
</dbReference>
<dbReference type="InterPro" id="IPR003439">
    <property type="entry name" value="ABC_transporter-like_ATP-bd"/>
</dbReference>
<dbReference type="CDD" id="cd03221">
    <property type="entry name" value="ABCF_EF-3"/>
    <property type="match status" value="2"/>
</dbReference>
<dbReference type="Gene3D" id="1.10.287.380">
    <property type="entry name" value="Valyl-tRNA synthetase, C-terminal domain"/>
    <property type="match status" value="1"/>
</dbReference>
<dbReference type="PANTHER" id="PTHR42855:SF2">
    <property type="entry name" value="DRUG RESISTANCE ABC TRANSPORTER,ATP-BINDING PROTEIN"/>
    <property type="match status" value="1"/>
</dbReference>
<feature type="domain" description="ABC transporter" evidence="6">
    <location>
        <begin position="329"/>
        <end position="546"/>
    </location>
</feature>
<dbReference type="Gene3D" id="3.40.50.300">
    <property type="entry name" value="P-loop containing nucleotide triphosphate hydrolases"/>
    <property type="match status" value="2"/>
</dbReference>
<dbReference type="GO" id="GO:0005524">
    <property type="term" value="F:ATP binding"/>
    <property type="evidence" value="ECO:0007669"/>
    <property type="project" value="UniProtKB-KW"/>
</dbReference>
<dbReference type="GO" id="GO:0016887">
    <property type="term" value="F:ATP hydrolysis activity"/>
    <property type="evidence" value="ECO:0007669"/>
    <property type="project" value="InterPro"/>
</dbReference>
<keyword evidence="3" id="KW-0067">ATP-binding</keyword>
<dbReference type="InterPro" id="IPR003593">
    <property type="entry name" value="AAA+_ATPase"/>
</dbReference>
<comment type="caution">
    <text evidence="7">The sequence shown here is derived from an EMBL/GenBank/DDBJ whole genome shotgun (WGS) entry which is preliminary data.</text>
</comment>
<evidence type="ECO:0000256" key="2">
    <source>
        <dbReference type="ARBA" id="ARBA00022741"/>
    </source>
</evidence>
<evidence type="ECO:0000313" key="7">
    <source>
        <dbReference type="EMBL" id="GER83489.1"/>
    </source>
</evidence>
<dbReference type="InterPro" id="IPR027417">
    <property type="entry name" value="P-loop_NTPase"/>
</dbReference>
<dbReference type="PROSITE" id="PS50893">
    <property type="entry name" value="ABC_TRANSPORTER_2"/>
    <property type="match status" value="2"/>
</dbReference>
<dbReference type="PANTHER" id="PTHR42855">
    <property type="entry name" value="ABC TRANSPORTER ATP-BINDING SUBUNIT"/>
    <property type="match status" value="1"/>
</dbReference>
<dbReference type="AlphaFoldDB" id="A0A5J4K9S1"/>
<protein>
    <submittedName>
        <fullName evidence="7">ABC transporter</fullName>
    </submittedName>
</protein>
<reference evidence="7 8" key="1">
    <citation type="journal article" date="2019" name="Int. J. Syst. Evol. Microbiol.">
        <title>Thermogemmatispora aurantia sp. nov. and Thermogemmatispora argillosa sp. nov., within the class Ktedonobacteria, and emended description of the genus Thermogemmatispora.</title>
        <authorList>
            <person name="Zheng Y."/>
            <person name="Wang C.M."/>
            <person name="Sakai Y."/>
            <person name="Abe K."/>
            <person name="Yokota A."/>
            <person name="Yabe S."/>
        </authorList>
    </citation>
    <scope>NUCLEOTIDE SEQUENCE [LARGE SCALE GENOMIC DNA]</scope>
    <source>
        <strain evidence="7 8">A1-2</strain>
    </source>
</reference>
<dbReference type="SMART" id="SM00382">
    <property type="entry name" value="AAA"/>
    <property type="match status" value="2"/>
</dbReference>
<feature type="compositionally biased region" description="Basic residues" evidence="5">
    <location>
        <begin position="584"/>
        <end position="595"/>
    </location>
</feature>
<feature type="domain" description="ABC transporter" evidence="6">
    <location>
        <begin position="4"/>
        <end position="263"/>
    </location>
</feature>
<dbReference type="InterPro" id="IPR037118">
    <property type="entry name" value="Val-tRNA_synth_C_sf"/>
</dbReference>
<dbReference type="InterPro" id="IPR032781">
    <property type="entry name" value="ABC_tran_Xtn"/>
</dbReference>
<name>A0A5J4K9S1_9CHLR</name>
<dbReference type="RefSeq" id="WP_151728261.1">
    <property type="nucleotide sequence ID" value="NZ_BKZV01000003.1"/>
</dbReference>
<dbReference type="GO" id="GO:0003677">
    <property type="term" value="F:DNA binding"/>
    <property type="evidence" value="ECO:0007669"/>
    <property type="project" value="InterPro"/>
</dbReference>
<dbReference type="Pfam" id="PF00005">
    <property type="entry name" value="ABC_tran"/>
    <property type="match status" value="2"/>
</dbReference>
<keyword evidence="4" id="KW-0175">Coiled coil</keyword>
<keyword evidence="2" id="KW-0547">Nucleotide-binding</keyword>
<dbReference type="InterPro" id="IPR017871">
    <property type="entry name" value="ABC_transporter-like_CS"/>
</dbReference>
<accession>A0A5J4K9S1</accession>
<organism evidence="7 8">
    <name type="scientific">Thermogemmatispora aurantia</name>
    <dbReference type="NCBI Taxonomy" id="2045279"/>
    <lineage>
        <taxon>Bacteria</taxon>
        <taxon>Bacillati</taxon>
        <taxon>Chloroflexota</taxon>
        <taxon>Ktedonobacteria</taxon>
        <taxon>Thermogemmatisporales</taxon>
        <taxon>Thermogemmatisporaceae</taxon>
        <taxon>Thermogemmatispora</taxon>
    </lineage>
</organism>
<evidence type="ECO:0000256" key="1">
    <source>
        <dbReference type="ARBA" id="ARBA00022737"/>
    </source>
</evidence>
<evidence type="ECO:0000313" key="8">
    <source>
        <dbReference type="Proteomes" id="UP000334820"/>
    </source>
</evidence>
<evidence type="ECO:0000256" key="5">
    <source>
        <dbReference type="SAM" id="MobiDB-lite"/>
    </source>
</evidence>
<dbReference type="SUPFAM" id="SSF52540">
    <property type="entry name" value="P-loop containing nucleoside triphosphate hydrolases"/>
    <property type="match status" value="2"/>
</dbReference>
<keyword evidence="8" id="KW-1185">Reference proteome</keyword>
<feature type="region of interest" description="Disordered" evidence="5">
    <location>
        <begin position="547"/>
        <end position="605"/>
    </location>
</feature>
<dbReference type="InterPro" id="IPR051309">
    <property type="entry name" value="ABCF_ATPase"/>
</dbReference>
<dbReference type="EMBL" id="BKZV01000003">
    <property type="protein sequence ID" value="GER83489.1"/>
    <property type="molecule type" value="Genomic_DNA"/>
</dbReference>
<evidence type="ECO:0000259" key="6">
    <source>
        <dbReference type="PROSITE" id="PS50893"/>
    </source>
</evidence>
<dbReference type="FunFam" id="3.40.50.300:FF:000011">
    <property type="entry name" value="Putative ABC transporter ATP-binding component"/>
    <property type="match status" value="1"/>
</dbReference>
<dbReference type="Proteomes" id="UP000334820">
    <property type="component" value="Unassembled WGS sequence"/>
</dbReference>
<dbReference type="Pfam" id="PF12848">
    <property type="entry name" value="ABC_tran_Xtn"/>
    <property type="match status" value="1"/>
</dbReference>
<dbReference type="FunFam" id="3.40.50.300:FF:000309">
    <property type="entry name" value="ABC transporter ATP-binding protein"/>
    <property type="match status" value="1"/>
</dbReference>